<comment type="caution">
    <text evidence="1">The sequence shown here is derived from an EMBL/GenBank/DDBJ whole genome shotgun (WGS) entry which is preliminary data.</text>
</comment>
<dbReference type="EMBL" id="BJWK01000017">
    <property type="protein sequence ID" value="GEM11774.1"/>
    <property type="molecule type" value="Genomic_DNA"/>
</dbReference>
<evidence type="ECO:0000313" key="2">
    <source>
        <dbReference type="Proteomes" id="UP000321518"/>
    </source>
</evidence>
<dbReference type="AlphaFoldDB" id="A0A511KQH9"/>
<protein>
    <submittedName>
        <fullName evidence="1">Uncharacterized protein</fullName>
    </submittedName>
</protein>
<accession>A0A511KQH9</accession>
<reference evidence="1 2" key="1">
    <citation type="submission" date="2019-07" db="EMBL/GenBank/DDBJ databases">
        <title>Rhodotorula toruloides NBRC10032 genome sequencing.</title>
        <authorList>
            <person name="Shida Y."/>
            <person name="Takaku H."/>
            <person name="Ogasawara W."/>
            <person name="Mori K."/>
        </authorList>
    </citation>
    <scope>NUCLEOTIDE SEQUENCE [LARGE SCALE GENOMIC DNA]</scope>
    <source>
        <strain evidence="1 2">NBRC10032</strain>
    </source>
</reference>
<name>A0A511KQH9_RHOTO</name>
<organism evidence="1 2">
    <name type="scientific">Rhodotorula toruloides</name>
    <name type="common">Yeast</name>
    <name type="synonym">Rhodosporidium toruloides</name>
    <dbReference type="NCBI Taxonomy" id="5286"/>
    <lineage>
        <taxon>Eukaryota</taxon>
        <taxon>Fungi</taxon>
        <taxon>Dikarya</taxon>
        <taxon>Basidiomycota</taxon>
        <taxon>Pucciniomycotina</taxon>
        <taxon>Microbotryomycetes</taxon>
        <taxon>Sporidiobolales</taxon>
        <taxon>Sporidiobolaceae</taxon>
        <taxon>Rhodotorula</taxon>
    </lineage>
</organism>
<sequence>MNASIVPSKATHRILTEILKLDKVSGLALVTWRVVELQKEQGARFYAHHTPWKDRFGEKGELRAELEQVRRALSNALAFRSEQYRSSIGSIALGGAKQTRAQKLADEIRRFIELSIKAEEDVIIATGDRDHAKGLARKQLEAVVSAYQNVRNWLFELELAFFREFERSLPSEELARLLRPFFDAHGSHAANTLAKSAARGGGSYRQRMIYGIQTPSVPPHPPPDLHDVAHVSSFAVLLTLLKVDAGTGLTLSTLRLAELAADNGPSARETEHRVDGFRREDFPDAFRRGEAQMERLQMESLAAELVKKVN</sequence>
<dbReference type="OrthoDB" id="2526712at2759"/>
<evidence type="ECO:0000313" key="1">
    <source>
        <dbReference type="EMBL" id="GEM11774.1"/>
    </source>
</evidence>
<gene>
    <name evidence="1" type="ORF">Rt10032_c17g5791</name>
</gene>
<dbReference type="Proteomes" id="UP000321518">
    <property type="component" value="Unassembled WGS sequence"/>
</dbReference>
<proteinExistence type="predicted"/>